<evidence type="ECO:0000313" key="3">
    <source>
        <dbReference type="EMBL" id="TKW31232.1"/>
    </source>
</evidence>
<dbReference type="Gramene" id="TKW31232">
    <property type="protein sequence ID" value="TKW31232"/>
    <property type="gene ID" value="SEVIR_2G091800v2"/>
</dbReference>
<proteinExistence type="inferred from homology"/>
<name>A0A4U6VQ08_SETVI</name>
<dbReference type="PANTHER" id="PTHR31087:SF167">
    <property type="entry name" value="PROTEIN LURP1"/>
    <property type="match status" value="1"/>
</dbReference>
<feature type="chain" id="PRO_5020190568" evidence="2">
    <location>
        <begin position="23"/>
        <end position="161"/>
    </location>
</feature>
<dbReference type="PANTHER" id="PTHR31087">
    <property type="match status" value="1"/>
</dbReference>
<dbReference type="InterPro" id="IPR025659">
    <property type="entry name" value="Tubby-like_C"/>
</dbReference>
<gene>
    <name evidence="3" type="ORF">SEVIR_2G091800v2</name>
</gene>
<dbReference type="Gene3D" id="2.40.160.200">
    <property type="entry name" value="LURP1-related"/>
    <property type="match status" value="1"/>
</dbReference>
<dbReference type="AlphaFoldDB" id="A0A4U6VQ08"/>
<dbReference type="Pfam" id="PF04525">
    <property type="entry name" value="LOR"/>
    <property type="match status" value="1"/>
</dbReference>
<evidence type="ECO:0000313" key="4">
    <source>
        <dbReference type="Proteomes" id="UP000298652"/>
    </source>
</evidence>
<evidence type="ECO:0000256" key="2">
    <source>
        <dbReference type="SAM" id="SignalP"/>
    </source>
</evidence>
<organism evidence="3 4">
    <name type="scientific">Setaria viridis</name>
    <name type="common">Green bristlegrass</name>
    <name type="synonym">Setaria italica subsp. viridis</name>
    <dbReference type="NCBI Taxonomy" id="4556"/>
    <lineage>
        <taxon>Eukaryota</taxon>
        <taxon>Viridiplantae</taxon>
        <taxon>Streptophyta</taxon>
        <taxon>Embryophyta</taxon>
        <taxon>Tracheophyta</taxon>
        <taxon>Spermatophyta</taxon>
        <taxon>Magnoliopsida</taxon>
        <taxon>Liliopsida</taxon>
        <taxon>Poales</taxon>
        <taxon>Poaceae</taxon>
        <taxon>PACMAD clade</taxon>
        <taxon>Panicoideae</taxon>
        <taxon>Panicodae</taxon>
        <taxon>Paniceae</taxon>
        <taxon>Cenchrinae</taxon>
        <taxon>Setaria</taxon>
    </lineage>
</organism>
<feature type="signal peptide" evidence="2">
    <location>
        <begin position="1"/>
        <end position="22"/>
    </location>
</feature>
<dbReference type="SUPFAM" id="SSF54518">
    <property type="entry name" value="Tubby C-terminal domain-like"/>
    <property type="match status" value="1"/>
</dbReference>
<reference evidence="3" key="1">
    <citation type="submission" date="2019-03" db="EMBL/GenBank/DDBJ databases">
        <title>WGS assembly of Setaria viridis.</title>
        <authorList>
            <person name="Huang P."/>
            <person name="Jenkins J."/>
            <person name="Grimwood J."/>
            <person name="Barry K."/>
            <person name="Healey A."/>
            <person name="Mamidi S."/>
            <person name="Sreedasyam A."/>
            <person name="Shu S."/>
            <person name="Feldman M."/>
            <person name="Wu J."/>
            <person name="Yu Y."/>
            <person name="Chen C."/>
            <person name="Johnson J."/>
            <person name="Rokhsar D."/>
            <person name="Baxter I."/>
            <person name="Schmutz J."/>
            <person name="Brutnell T."/>
            <person name="Kellogg E."/>
        </authorList>
    </citation>
    <scope>NUCLEOTIDE SEQUENCE [LARGE SCALE GENOMIC DNA]</scope>
</reference>
<sequence>MAAPSAPLLVVGLQFCAPHVLLLTLAMKYNGRCTVDDANGAAVLRMEEVSFFSFRRHYVLVDAAGVPVISLKAKARHVYIRWSVFRGDSHDAGDLLFTATASSGGRWPFRGLDVFLAGNTRRGAADFRTKGDFRRSGYFYLGNSDKMIASISYHQHKSANI</sequence>
<dbReference type="Proteomes" id="UP000298652">
    <property type="component" value="Chromosome 2"/>
</dbReference>
<keyword evidence="4" id="KW-1185">Reference proteome</keyword>
<keyword evidence="2" id="KW-0732">Signal</keyword>
<dbReference type="OMA" id="LAMKYNG"/>
<accession>A0A4U6VQ08</accession>
<comment type="similarity">
    <text evidence="1">Belongs to the LOR family.</text>
</comment>
<dbReference type="InterPro" id="IPR007612">
    <property type="entry name" value="LOR"/>
</dbReference>
<protein>
    <submittedName>
        <fullName evidence="3">Uncharacterized protein</fullName>
    </submittedName>
</protein>
<evidence type="ECO:0000256" key="1">
    <source>
        <dbReference type="ARBA" id="ARBA00005437"/>
    </source>
</evidence>
<dbReference type="EMBL" id="CM016553">
    <property type="protein sequence ID" value="TKW31232.1"/>
    <property type="molecule type" value="Genomic_DNA"/>
</dbReference>
<dbReference type="InterPro" id="IPR038595">
    <property type="entry name" value="LOR_sf"/>
</dbReference>